<dbReference type="AlphaFoldDB" id="A0A1K0GEA3"/>
<reference evidence="3" key="1">
    <citation type="submission" date="2016-04" db="EMBL/GenBank/DDBJ databases">
        <authorList>
            <person name="Guldener U."/>
            <person name="Guldener U."/>
        </authorList>
    </citation>
    <scope>NUCLEOTIDE SEQUENCE [LARGE SCALE GENOMIC DNA]</scope>
    <source>
        <strain evidence="3">UB2112</strain>
    </source>
</reference>
<gene>
    <name evidence="2" type="ORF">UBRO_20976</name>
</gene>
<accession>A0A1K0GEA3</accession>
<feature type="region of interest" description="Disordered" evidence="1">
    <location>
        <begin position="1"/>
        <end position="25"/>
    </location>
</feature>
<evidence type="ECO:0000313" key="2">
    <source>
        <dbReference type="EMBL" id="SAM86410.1"/>
    </source>
</evidence>
<proteinExistence type="predicted"/>
<feature type="region of interest" description="Disordered" evidence="1">
    <location>
        <begin position="73"/>
        <end position="110"/>
    </location>
</feature>
<evidence type="ECO:0000313" key="3">
    <source>
        <dbReference type="Proteomes" id="UP000179920"/>
    </source>
</evidence>
<feature type="compositionally biased region" description="Polar residues" evidence="1">
    <location>
        <begin position="1"/>
        <end position="11"/>
    </location>
</feature>
<dbReference type="Proteomes" id="UP000179920">
    <property type="component" value="Chromosome XXIII"/>
</dbReference>
<sequence length="202" mass="21741">MPAISTQQSHDAVSPEPVADMQHGSFLDVLDPAILAEENSNLNSIPEAEPSVVDSGELPLVLEEDNLDYVMAEAQAQAPEPEDMQMENPTNSEPDTSSGEVPDPFPIPSLDLQAQEAEVEELLDAEEEGGTLLQLPEPELELELEPEPEPELVQQPTPTLEPNLDLADVQDMPVDGIVVLLPAVDAGVPNPQQVVPLPTRLL</sequence>
<organism evidence="2 3">
    <name type="scientific">Ustilago bromivora</name>
    <dbReference type="NCBI Taxonomy" id="307758"/>
    <lineage>
        <taxon>Eukaryota</taxon>
        <taxon>Fungi</taxon>
        <taxon>Dikarya</taxon>
        <taxon>Basidiomycota</taxon>
        <taxon>Ustilaginomycotina</taxon>
        <taxon>Ustilaginomycetes</taxon>
        <taxon>Ustilaginales</taxon>
        <taxon>Ustilaginaceae</taxon>
        <taxon>Ustilago</taxon>
    </lineage>
</organism>
<evidence type="ECO:0000256" key="1">
    <source>
        <dbReference type="SAM" id="MobiDB-lite"/>
    </source>
</evidence>
<feature type="compositionally biased region" description="Polar residues" evidence="1">
    <location>
        <begin position="87"/>
        <end position="99"/>
    </location>
</feature>
<name>A0A1K0GEA3_9BASI</name>
<protein>
    <submittedName>
        <fullName evidence="2">Uncharacterized protein</fullName>
    </submittedName>
</protein>
<dbReference type="EMBL" id="LT558139">
    <property type="protein sequence ID" value="SAM86410.1"/>
    <property type="molecule type" value="Genomic_DNA"/>
</dbReference>